<protein>
    <submittedName>
        <fullName evidence="1">Uncharacterized protein</fullName>
    </submittedName>
</protein>
<dbReference type="Proteomes" id="UP000095767">
    <property type="component" value="Unassembled WGS sequence"/>
</dbReference>
<dbReference type="OrthoDB" id="286301at2759"/>
<evidence type="ECO:0000313" key="2">
    <source>
        <dbReference type="Proteomes" id="UP000095767"/>
    </source>
</evidence>
<organism evidence="1 2">
    <name type="scientific">Dichanthelium oligosanthes</name>
    <dbReference type="NCBI Taxonomy" id="888268"/>
    <lineage>
        <taxon>Eukaryota</taxon>
        <taxon>Viridiplantae</taxon>
        <taxon>Streptophyta</taxon>
        <taxon>Embryophyta</taxon>
        <taxon>Tracheophyta</taxon>
        <taxon>Spermatophyta</taxon>
        <taxon>Magnoliopsida</taxon>
        <taxon>Liliopsida</taxon>
        <taxon>Poales</taxon>
        <taxon>Poaceae</taxon>
        <taxon>PACMAD clade</taxon>
        <taxon>Panicoideae</taxon>
        <taxon>Panicodae</taxon>
        <taxon>Paniceae</taxon>
        <taxon>Dichantheliinae</taxon>
        <taxon>Dichanthelium</taxon>
    </lineage>
</organism>
<dbReference type="PANTHER" id="PTHR37232:SF2">
    <property type="entry name" value="FAS1 DOMAIN-CONTAINING PROTEIN"/>
    <property type="match status" value="1"/>
</dbReference>
<evidence type="ECO:0000313" key="1">
    <source>
        <dbReference type="EMBL" id="OEL31664.1"/>
    </source>
</evidence>
<keyword evidence="2" id="KW-1185">Reference proteome</keyword>
<gene>
    <name evidence="1" type="ORF">BAE44_0007317</name>
</gene>
<comment type="caution">
    <text evidence="1">The sequence shown here is derived from an EMBL/GenBank/DDBJ whole genome shotgun (WGS) entry which is preliminary data.</text>
</comment>
<reference evidence="1 2" key="1">
    <citation type="submission" date="2016-09" db="EMBL/GenBank/DDBJ databases">
        <title>The draft genome of Dichanthelium oligosanthes: A C3 panicoid grass species.</title>
        <authorList>
            <person name="Studer A.J."/>
            <person name="Schnable J.C."/>
            <person name="Brutnell T.P."/>
        </authorList>
    </citation>
    <scope>NUCLEOTIDE SEQUENCE [LARGE SCALE GENOMIC DNA]</scope>
    <source>
        <strain evidence="2">cv. Kellogg 1175</strain>
        <tissue evidence="1">Leaf</tissue>
    </source>
</reference>
<sequence>MLAADVPARLPLDSVSRLRIQASWDARRVLIVNGLCSECVDAIKGETVEHVIAGVLMDAKFERCFAVESES</sequence>
<dbReference type="PANTHER" id="PTHR37232">
    <property type="entry name" value="FASCICLIN DOMAIN PROTEIN"/>
    <property type="match status" value="1"/>
</dbReference>
<name>A0A1E5W2R2_9POAL</name>
<dbReference type="EMBL" id="LWDX02022944">
    <property type="protein sequence ID" value="OEL31664.1"/>
    <property type="molecule type" value="Genomic_DNA"/>
</dbReference>
<accession>A0A1E5W2R2</accession>
<dbReference type="AlphaFoldDB" id="A0A1E5W2R2"/>
<proteinExistence type="predicted"/>